<dbReference type="OrthoDB" id="8678477at2"/>
<dbReference type="SUPFAM" id="SSF53850">
    <property type="entry name" value="Periplasmic binding protein-like II"/>
    <property type="match status" value="1"/>
</dbReference>
<dbReference type="Proteomes" id="UP000318199">
    <property type="component" value="Unassembled WGS sequence"/>
</dbReference>
<dbReference type="Gene3D" id="3.40.190.10">
    <property type="entry name" value="Periplasmic binding protein-like II"/>
    <property type="match status" value="1"/>
</dbReference>
<dbReference type="EMBL" id="VOBQ01000004">
    <property type="protein sequence ID" value="TWO72518.1"/>
    <property type="molecule type" value="Genomic_DNA"/>
</dbReference>
<gene>
    <name evidence="2" type="ORF">FN976_05345</name>
</gene>
<protein>
    <submittedName>
        <fullName evidence="2">Tripartite tricarboxylate transporter substrate binding protein</fullName>
    </submittedName>
</protein>
<evidence type="ECO:0000256" key="1">
    <source>
        <dbReference type="ARBA" id="ARBA00006987"/>
    </source>
</evidence>
<sequence>MVARRRGACHNAHSHVNAGATVFNLPQILPSFPRRALLGALAALCIAPIAHAQADWPQHPITFIMTFPAGSGVDVVARTIQEPLGKVLGQPIVIDYKVGAAGNIASDFVARAKPDGYTVVFGTAATHGSNAALYKKLSFDVEADFVPVAPILDVSNVLTINPEVINVKTLKEFVDLVKANPGKYNYASTGNGTGTHMAFAEFNAKAGLNMTHVPYKGGPEAMQAILKGETCCIMNQVQTVLTQYKAGKVRLLGVTTAKRVAAVQEVPTIGESGIPGTQGFDSSTWFALFAPKGTDPRIVAKFNAGVRTVLEMPEIRAKLEGAGNTVRIENPEQFRATVRANRQKWADVVKAANITIE</sequence>
<organism evidence="2 3">
    <name type="scientific">Caenimonas sedimenti</name>
    <dbReference type="NCBI Taxonomy" id="2596921"/>
    <lineage>
        <taxon>Bacteria</taxon>
        <taxon>Pseudomonadati</taxon>
        <taxon>Pseudomonadota</taxon>
        <taxon>Betaproteobacteria</taxon>
        <taxon>Burkholderiales</taxon>
        <taxon>Comamonadaceae</taxon>
        <taxon>Caenimonas</taxon>
    </lineage>
</organism>
<proteinExistence type="inferred from homology"/>
<dbReference type="PIRSF" id="PIRSF017082">
    <property type="entry name" value="YflP"/>
    <property type="match status" value="1"/>
</dbReference>
<comment type="caution">
    <text evidence="2">The sequence shown here is derived from an EMBL/GenBank/DDBJ whole genome shotgun (WGS) entry which is preliminary data.</text>
</comment>
<keyword evidence="3" id="KW-1185">Reference proteome</keyword>
<dbReference type="Pfam" id="PF03401">
    <property type="entry name" value="TctC"/>
    <property type="match status" value="1"/>
</dbReference>
<comment type="similarity">
    <text evidence="1">Belongs to the UPF0065 (bug) family.</text>
</comment>
<dbReference type="PANTHER" id="PTHR42928">
    <property type="entry name" value="TRICARBOXYLATE-BINDING PROTEIN"/>
    <property type="match status" value="1"/>
</dbReference>
<dbReference type="Gene3D" id="3.40.190.150">
    <property type="entry name" value="Bordetella uptake gene, domain 1"/>
    <property type="match status" value="1"/>
</dbReference>
<dbReference type="InterPro" id="IPR005064">
    <property type="entry name" value="BUG"/>
</dbReference>
<dbReference type="PANTHER" id="PTHR42928:SF5">
    <property type="entry name" value="BLR1237 PROTEIN"/>
    <property type="match status" value="1"/>
</dbReference>
<dbReference type="CDD" id="cd07012">
    <property type="entry name" value="PBP2_Bug_TTT"/>
    <property type="match status" value="1"/>
</dbReference>
<evidence type="ECO:0000313" key="3">
    <source>
        <dbReference type="Proteomes" id="UP000318199"/>
    </source>
</evidence>
<dbReference type="InterPro" id="IPR042100">
    <property type="entry name" value="Bug_dom1"/>
</dbReference>
<dbReference type="AlphaFoldDB" id="A0A562ZW25"/>
<reference evidence="2 3" key="1">
    <citation type="submission" date="2019-07" db="EMBL/GenBank/DDBJ databases">
        <title>Caenimonas sedimenti sp. nov., isolated from activated sludge.</title>
        <authorList>
            <person name="Xu J."/>
        </authorList>
    </citation>
    <scope>NUCLEOTIDE SEQUENCE [LARGE SCALE GENOMIC DNA]</scope>
    <source>
        <strain evidence="2 3">HX-9-20</strain>
    </source>
</reference>
<accession>A0A562ZW25</accession>
<name>A0A562ZW25_9BURK</name>
<evidence type="ECO:0000313" key="2">
    <source>
        <dbReference type="EMBL" id="TWO72518.1"/>
    </source>
</evidence>